<dbReference type="Proteomes" id="UP001236507">
    <property type="component" value="Unassembled WGS sequence"/>
</dbReference>
<dbReference type="Pfam" id="PF00378">
    <property type="entry name" value="ECH_1"/>
    <property type="match status" value="1"/>
</dbReference>
<sequence>MFELLKYEVKNAIAFITLNRPEVYHALNPGLIQEITKAVNMASEDTAVRVMVLTSEGEKAFCSGADLKEGLGNIKLPSESLRKNYNPMVLAMRNSPKPIIGGLNGIAAGAGCSLALACDILIASETAAMSEIFVSIGLIIDAGSSYFLPRIVGSQRAFELCSTGRRLSAQECLELGLVSKVVPANEFRATLELVAQQYAKAPTKAIGLIKKVLNQSSHSSLEQMLELEAIHQDEAAQSHDFVEGVTAFLQKRPANFLGK</sequence>
<dbReference type="InterPro" id="IPR029045">
    <property type="entry name" value="ClpP/crotonase-like_dom_sf"/>
</dbReference>
<dbReference type="Gene3D" id="1.10.12.10">
    <property type="entry name" value="Lyase 2-enoyl-coa Hydratase, Chain A, domain 2"/>
    <property type="match status" value="1"/>
</dbReference>
<evidence type="ECO:0000256" key="2">
    <source>
        <dbReference type="RuleBase" id="RU003707"/>
    </source>
</evidence>
<comment type="caution">
    <text evidence="3">The sequence shown here is derived from an EMBL/GenBank/DDBJ whole genome shotgun (WGS) entry which is preliminary data.</text>
</comment>
<dbReference type="InterPro" id="IPR018376">
    <property type="entry name" value="Enoyl-CoA_hyd/isom_CS"/>
</dbReference>
<keyword evidence="4" id="KW-1185">Reference proteome</keyword>
<evidence type="ECO:0000313" key="3">
    <source>
        <dbReference type="EMBL" id="MDI9858870.1"/>
    </source>
</evidence>
<dbReference type="Gene3D" id="3.90.226.10">
    <property type="entry name" value="2-enoyl-CoA Hydratase, Chain A, domain 1"/>
    <property type="match status" value="1"/>
</dbReference>
<dbReference type="EMBL" id="JASHIF010000004">
    <property type="protein sequence ID" value="MDI9858870.1"/>
    <property type="molecule type" value="Genomic_DNA"/>
</dbReference>
<dbReference type="RefSeq" id="WP_283343956.1">
    <property type="nucleotide sequence ID" value="NZ_JASHIF010000004.1"/>
</dbReference>
<gene>
    <name evidence="3" type="ORF">QM524_06605</name>
</gene>
<dbReference type="PANTHER" id="PTHR43684">
    <property type="match status" value="1"/>
</dbReference>
<dbReference type="SUPFAM" id="SSF52096">
    <property type="entry name" value="ClpP/crotonase"/>
    <property type="match status" value="1"/>
</dbReference>
<comment type="similarity">
    <text evidence="1 2">Belongs to the enoyl-CoA hydratase/isomerase family.</text>
</comment>
<proteinExistence type="inferred from homology"/>
<accession>A0ABT6Y5M7</accession>
<dbReference type="InterPro" id="IPR051053">
    <property type="entry name" value="ECH/Chromodomain_protein"/>
</dbReference>
<dbReference type="InterPro" id="IPR014748">
    <property type="entry name" value="Enoyl-CoA_hydra_C"/>
</dbReference>
<organism evidence="3 4">
    <name type="scientific">Flectobacillus roseus</name>
    <dbReference type="NCBI Taxonomy" id="502259"/>
    <lineage>
        <taxon>Bacteria</taxon>
        <taxon>Pseudomonadati</taxon>
        <taxon>Bacteroidota</taxon>
        <taxon>Cytophagia</taxon>
        <taxon>Cytophagales</taxon>
        <taxon>Flectobacillaceae</taxon>
        <taxon>Flectobacillus</taxon>
    </lineage>
</organism>
<reference evidence="3 4" key="1">
    <citation type="submission" date="2023-05" db="EMBL/GenBank/DDBJ databases">
        <title>Novel species of genus Flectobacillus isolated from stream in China.</title>
        <authorList>
            <person name="Lu H."/>
        </authorList>
    </citation>
    <scope>NUCLEOTIDE SEQUENCE [LARGE SCALE GENOMIC DNA]</scope>
    <source>
        <strain evidence="3 4">KCTC 42575</strain>
    </source>
</reference>
<dbReference type="PROSITE" id="PS00166">
    <property type="entry name" value="ENOYL_COA_HYDRATASE"/>
    <property type="match status" value="1"/>
</dbReference>
<evidence type="ECO:0000256" key="1">
    <source>
        <dbReference type="ARBA" id="ARBA00005254"/>
    </source>
</evidence>
<dbReference type="InterPro" id="IPR001753">
    <property type="entry name" value="Enoyl-CoA_hydra/iso"/>
</dbReference>
<protein>
    <submittedName>
        <fullName evidence="3">Enoyl-CoA hydratase-related protein</fullName>
    </submittedName>
</protein>
<dbReference type="PANTHER" id="PTHR43684:SF4">
    <property type="entry name" value="ENOYL-COA HYDRATASE_ISOMERASE FAMILY PROTEIN (AFU_ORTHOLOGUE AFUA_1G01890)"/>
    <property type="match status" value="1"/>
</dbReference>
<evidence type="ECO:0000313" key="4">
    <source>
        <dbReference type="Proteomes" id="UP001236507"/>
    </source>
</evidence>
<name>A0ABT6Y5M7_9BACT</name>
<dbReference type="CDD" id="cd06558">
    <property type="entry name" value="crotonase-like"/>
    <property type="match status" value="1"/>
</dbReference>